<evidence type="ECO:0000256" key="2">
    <source>
        <dbReference type="ARBA" id="ARBA00023015"/>
    </source>
</evidence>
<dbReference type="Proteomes" id="UP001642487">
    <property type="component" value="Chromosome 6"/>
</dbReference>
<evidence type="ECO:0000256" key="5">
    <source>
        <dbReference type="ARBA" id="ARBA00023242"/>
    </source>
</evidence>
<keyword evidence="8" id="KW-1185">Reference proteome</keyword>
<evidence type="ECO:0000313" key="8">
    <source>
        <dbReference type="Proteomes" id="UP001642487"/>
    </source>
</evidence>
<comment type="subcellular location">
    <subcellularLocation>
        <location evidence="1">Nucleus</location>
    </subcellularLocation>
</comment>
<dbReference type="Gene3D" id="2.20.25.80">
    <property type="entry name" value="WRKY domain"/>
    <property type="match status" value="1"/>
</dbReference>
<reference evidence="7 8" key="1">
    <citation type="submission" date="2024-03" db="EMBL/GenBank/DDBJ databases">
        <authorList>
            <person name="Gkanogiannis A."/>
            <person name="Becerra Lopez-Lavalle L."/>
        </authorList>
    </citation>
    <scope>NUCLEOTIDE SEQUENCE [LARGE SCALE GENOMIC DNA]</scope>
</reference>
<name>A0ABP0YUC8_9ROSI</name>
<dbReference type="PROSITE" id="PS50811">
    <property type="entry name" value="WRKY"/>
    <property type="match status" value="1"/>
</dbReference>
<proteinExistence type="predicted"/>
<accession>A0ABP0YUC8</accession>
<gene>
    <name evidence="7" type="ORF">CITCOLO1_LOCUS16359</name>
</gene>
<evidence type="ECO:0000259" key="6">
    <source>
        <dbReference type="PROSITE" id="PS50811"/>
    </source>
</evidence>
<evidence type="ECO:0000256" key="1">
    <source>
        <dbReference type="ARBA" id="ARBA00004123"/>
    </source>
</evidence>
<dbReference type="InterPro" id="IPR003657">
    <property type="entry name" value="WRKY_dom"/>
</dbReference>
<evidence type="ECO:0000313" key="7">
    <source>
        <dbReference type="EMBL" id="CAK9324134.1"/>
    </source>
</evidence>
<dbReference type="EMBL" id="OZ021740">
    <property type="protein sequence ID" value="CAK9324134.1"/>
    <property type="molecule type" value="Genomic_DNA"/>
</dbReference>
<protein>
    <recommendedName>
        <fullName evidence="6">WRKY domain-containing protein</fullName>
    </recommendedName>
</protein>
<keyword evidence="3" id="KW-0238">DNA-binding</keyword>
<dbReference type="SMART" id="SM00774">
    <property type="entry name" value="WRKY"/>
    <property type="match status" value="1"/>
</dbReference>
<evidence type="ECO:0000256" key="3">
    <source>
        <dbReference type="ARBA" id="ARBA00023125"/>
    </source>
</evidence>
<organism evidence="7 8">
    <name type="scientific">Citrullus colocynthis</name>
    <name type="common">colocynth</name>
    <dbReference type="NCBI Taxonomy" id="252529"/>
    <lineage>
        <taxon>Eukaryota</taxon>
        <taxon>Viridiplantae</taxon>
        <taxon>Streptophyta</taxon>
        <taxon>Embryophyta</taxon>
        <taxon>Tracheophyta</taxon>
        <taxon>Spermatophyta</taxon>
        <taxon>Magnoliopsida</taxon>
        <taxon>eudicotyledons</taxon>
        <taxon>Gunneridae</taxon>
        <taxon>Pentapetalae</taxon>
        <taxon>rosids</taxon>
        <taxon>fabids</taxon>
        <taxon>Cucurbitales</taxon>
        <taxon>Cucurbitaceae</taxon>
        <taxon>Benincaseae</taxon>
        <taxon>Citrullus</taxon>
    </lineage>
</organism>
<evidence type="ECO:0000256" key="4">
    <source>
        <dbReference type="ARBA" id="ARBA00023163"/>
    </source>
</evidence>
<keyword evidence="4" id="KW-0804">Transcription</keyword>
<dbReference type="Pfam" id="PF03106">
    <property type="entry name" value="WRKY"/>
    <property type="match status" value="1"/>
</dbReference>
<dbReference type="InterPro" id="IPR044810">
    <property type="entry name" value="WRKY_plant"/>
</dbReference>
<feature type="domain" description="WRKY" evidence="6">
    <location>
        <begin position="104"/>
        <end position="169"/>
    </location>
</feature>
<sequence>MDGDIMNPQGHHMGTSSLINNCEIDWDGLFSGSSCLSNIEMEKGICGSEDQVIAAMGDYNNVVNIGGIKEGDIGGGKNNCNKGKMVMGKRRSAMAPRIAFQTRSAEDVLDDGYRWRKYGQKAVKHSNHPRSYYRCTHHTCNVKKQIQRHAKDPTIVVTTYEGIHNHPSEKLMETLSPLLKQLQFLSGI</sequence>
<dbReference type="InterPro" id="IPR036576">
    <property type="entry name" value="WRKY_dom_sf"/>
</dbReference>
<keyword evidence="5" id="KW-0539">Nucleus</keyword>
<dbReference type="PANTHER" id="PTHR31221:SF111">
    <property type="entry name" value="WRKY TRANSCRIPTION FACTOR 43-RELATED"/>
    <property type="match status" value="1"/>
</dbReference>
<keyword evidence="2" id="KW-0805">Transcription regulation</keyword>
<dbReference type="PANTHER" id="PTHR31221">
    <property type="entry name" value="WRKY TRANSCRIPTION FACTOR PROTEIN 1-RELATED"/>
    <property type="match status" value="1"/>
</dbReference>
<dbReference type="SUPFAM" id="SSF118290">
    <property type="entry name" value="WRKY DNA-binding domain"/>
    <property type="match status" value="1"/>
</dbReference>